<dbReference type="PANTHER" id="PTHR43301">
    <property type="entry name" value="ARABINAN ENDO-1,5-ALPHA-L-ARABINOSIDASE"/>
    <property type="match status" value="1"/>
</dbReference>
<comment type="caution">
    <text evidence="2">The sequence shown here is derived from an EMBL/GenBank/DDBJ whole genome shotgun (WGS) entry which is preliminary data.</text>
</comment>
<name>A0ABR3T9S2_9PEZI</name>
<gene>
    <name evidence="2" type="ORF">SLS56_001288</name>
</gene>
<dbReference type="PANTHER" id="PTHR43301:SF3">
    <property type="entry name" value="ARABINAN ENDO-1,5-ALPHA-L-ARABINOSIDASE A-RELATED"/>
    <property type="match status" value="1"/>
</dbReference>
<evidence type="ECO:0000256" key="1">
    <source>
        <dbReference type="SAM" id="SignalP"/>
    </source>
</evidence>
<sequence>MLSLKILVAAVLPFLPSLVSGYANPLACSGTCTNAHDPSIIRRSDGTYFRFSTGGKIAIHTAPDITGPWTYKGAALPSGSSIDIAGKDDLWVSEAQECGEHTHEAHHRVI</sequence>
<dbReference type="InterPro" id="IPR023296">
    <property type="entry name" value="Glyco_hydro_beta-prop_sf"/>
</dbReference>
<proteinExistence type="predicted"/>
<reference evidence="2 3" key="1">
    <citation type="submission" date="2024-02" db="EMBL/GenBank/DDBJ databases">
        <title>De novo assembly and annotation of 12 fungi associated with fruit tree decline syndrome in Ontario, Canada.</title>
        <authorList>
            <person name="Sulman M."/>
            <person name="Ellouze W."/>
            <person name="Ilyukhin E."/>
        </authorList>
    </citation>
    <scope>NUCLEOTIDE SEQUENCE [LARGE SCALE GENOMIC DNA]</scope>
    <source>
        <strain evidence="2 3">M1-105</strain>
    </source>
</reference>
<protein>
    <submittedName>
        <fullName evidence="2">Uncharacterized protein</fullName>
    </submittedName>
</protein>
<organism evidence="2 3">
    <name type="scientific">Neofusicoccum ribis</name>
    <dbReference type="NCBI Taxonomy" id="45134"/>
    <lineage>
        <taxon>Eukaryota</taxon>
        <taxon>Fungi</taxon>
        <taxon>Dikarya</taxon>
        <taxon>Ascomycota</taxon>
        <taxon>Pezizomycotina</taxon>
        <taxon>Dothideomycetes</taxon>
        <taxon>Dothideomycetes incertae sedis</taxon>
        <taxon>Botryosphaeriales</taxon>
        <taxon>Botryosphaeriaceae</taxon>
        <taxon>Neofusicoccum</taxon>
    </lineage>
</organism>
<keyword evidence="3" id="KW-1185">Reference proteome</keyword>
<accession>A0ABR3T9S2</accession>
<keyword evidence="1" id="KW-0732">Signal</keyword>
<dbReference type="EMBL" id="JAJVDC020000007">
    <property type="protein sequence ID" value="KAL1636308.1"/>
    <property type="molecule type" value="Genomic_DNA"/>
</dbReference>
<dbReference type="Proteomes" id="UP001521116">
    <property type="component" value="Unassembled WGS sequence"/>
</dbReference>
<dbReference type="SUPFAM" id="SSF75005">
    <property type="entry name" value="Arabinanase/levansucrase/invertase"/>
    <property type="match status" value="1"/>
</dbReference>
<evidence type="ECO:0000313" key="2">
    <source>
        <dbReference type="EMBL" id="KAL1636308.1"/>
    </source>
</evidence>
<feature type="chain" id="PRO_5045363868" evidence="1">
    <location>
        <begin position="22"/>
        <end position="110"/>
    </location>
</feature>
<evidence type="ECO:0000313" key="3">
    <source>
        <dbReference type="Proteomes" id="UP001521116"/>
    </source>
</evidence>
<dbReference type="Gene3D" id="2.115.10.20">
    <property type="entry name" value="Glycosyl hydrolase domain, family 43"/>
    <property type="match status" value="1"/>
</dbReference>
<dbReference type="InterPro" id="IPR050727">
    <property type="entry name" value="GH43_arabinanases"/>
</dbReference>
<feature type="signal peptide" evidence="1">
    <location>
        <begin position="1"/>
        <end position="21"/>
    </location>
</feature>